<evidence type="ECO:0000256" key="4">
    <source>
        <dbReference type="ARBA" id="ARBA00022953"/>
    </source>
</evidence>
<dbReference type="Pfam" id="PF00680">
    <property type="entry name" value="RdRP_1"/>
    <property type="match status" value="1"/>
</dbReference>
<dbReference type="InterPro" id="IPR043502">
    <property type="entry name" value="DNA/RNA_pol_sf"/>
</dbReference>
<sequence length="975" mass="111146">MSRCSSLPSLGPNSIYRTSAASHGPTPTMDSPLFKDGYVYVDIKTYRRLAKIGKHYSNAAKFTHRESPKQAESKTAFRRQQRSNAKNIRKAQKYINSIPVHNSFLNDTHSEYLRFLLNPVALSEDKKTIQKSRIPKSITSHPKFNNDLINPRQLPIYYGDKDHRSWVNDRRDPFLTSFALKHSLAIEEERPHGTQLKSSGSDPFVFVGSNTRYVHNDKLAYILRSWHNTTRLDRKLLDLAIKKTVADYAPVKFKPMTYNEVITSQQFLKNRAHDTGFSGIGFNDKFSLATNPSFVAFQEKFEKTKNHPATFKLFWKTEALKESKARFVPRLIFGGSLESEIMERKQFQNFSKSMKDSRWNIPSKIGISNIEFPKLYRHHHFDKGWTAVAVDYSSQDVKMPRAIIDARTRVLARLSQLNGYSISATNKVVNAAKTVSHFNVLTPTGEVFYLNSGVPSGLYLGAEGNTINHTIIGNYLDLAMKFTPSKVVDSRYGDDWLRSFKPTRQNLHYLNSRDKLFNIVDTHLNMKTTVDLWNDHPLDHHEPAFLRRSFTKWTVNGTRQVVPIFDADRTLAKWVIPHSIVRTPQDSFDRSLGYLMLCGANPKSYGLIHNYMDSLIRRYPEITVPQVYSTMTLTTLTRDYYTQLGKPSFTSPVPDDHHFLPNYVPTQRLSPEDKAKISFLSGLSHRDILLSGDIEENPGPIKTTKKLILHFQRFISRIRRTIGVNVLVPSFSEFLQFKEISLSKINKKINEFSLIHKIYKRTIPGSPNVIRTLIRDSRQKLSDRFTLSTSESVSAAPLAQNIHSEKLLRAVSRPNVTSPLSIPCPISSHIVKSDPSCKDPFRYKMPGDFLCGIDTFYHICPLTEMTPHCKGHCPYIMDFNSTGITSEPLVAVPVHDSEDSDSVPYSPPDLDAEFMLLCNIYQDNSMYHDAVTVERYPTYIISTNHSSLVTLKADFAYISGFQGNILSTPEGILIS</sequence>
<dbReference type="OrthoDB" id="234at35325"/>
<dbReference type="InterPro" id="IPR001205">
    <property type="entry name" value="RNA-dir_pol_C"/>
</dbReference>
<evidence type="ECO:0000256" key="5">
    <source>
        <dbReference type="SAM" id="MobiDB-lite"/>
    </source>
</evidence>
<evidence type="ECO:0000256" key="1">
    <source>
        <dbReference type="ARBA" id="ARBA00022484"/>
    </source>
</evidence>
<dbReference type="GO" id="GO:0006351">
    <property type="term" value="P:DNA-templated transcription"/>
    <property type="evidence" value="ECO:0007669"/>
    <property type="project" value="InterPro"/>
</dbReference>
<dbReference type="GO" id="GO:0003968">
    <property type="term" value="F:RNA-directed RNA polymerase activity"/>
    <property type="evidence" value="ECO:0007669"/>
    <property type="project" value="UniProtKB-KW"/>
</dbReference>
<organism evidence="7 8">
    <name type="scientific">Penicillium aurantiogriseum foetidus-like virus</name>
    <dbReference type="NCBI Taxonomy" id="1755753"/>
    <lineage>
        <taxon>Viruses</taxon>
        <taxon>Riboviria</taxon>
        <taxon>Orthornavirae</taxon>
        <taxon>Pisuviricota</taxon>
        <taxon>Yadokarivirales</taxon>
        <taxon>Yadokariviridae</taxon>
        <taxon>Alphayadokarivirus</taxon>
        <taxon>Alphayadokarivirus sanbani</taxon>
    </lineage>
</organism>
<dbReference type="EMBL" id="KT601100">
    <property type="protein sequence ID" value="ALO50127.1"/>
    <property type="molecule type" value="Genomic_RNA"/>
</dbReference>
<keyword evidence="2" id="KW-0808">Transferase</keyword>
<dbReference type="GeneID" id="26373843"/>
<evidence type="ECO:0000313" key="7">
    <source>
        <dbReference type="EMBL" id="ALO50127.1"/>
    </source>
</evidence>
<feature type="region of interest" description="Disordered" evidence="5">
    <location>
        <begin position="60"/>
        <end position="86"/>
    </location>
</feature>
<evidence type="ECO:0000256" key="3">
    <source>
        <dbReference type="ARBA" id="ARBA00022695"/>
    </source>
</evidence>
<reference evidence="7 8" key="1">
    <citation type="journal article" date="2015" name="Virus Res.">
        <title>Multiple approaches for the detection and characterization of viral and plasmid symbionts from a collection of marine fungi.</title>
        <authorList>
            <person name="Nerva L."/>
            <person name="Ciuffo M."/>
            <person name="Vallino M."/>
            <person name="Margaria P."/>
            <person name="Varese G.C."/>
            <person name="Gnavi G."/>
            <person name="Turina M."/>
        </authorList>
    </citation>
    <scope>NUCLEOTIDE SEQUENCE [LARGE SCALE GENOMIC DNA]</scope>
</reference>
<protein>
    <submittedName>
        <fullName evidence="7">115 kDa protein</fullName>
    </submittedName>
</protein>
<evidence type="ECO:0000313" key="8">
    <source>
        <dbReference type="Proteomes" id="UP000202451"/>
    </source>
</evidence>
<feature type="compositionally biased region" description="Basic residues" evidence="5">
    <location>
        <begin position="76"/>
        <end position="86"/>
    </location>
</feature>
<keyword evidence="1" id="KW-0696">RNA-directed RNA polymerase</keyword>
<dbReference type="SUPFAM" id="SSF56672">
    <property type="entry name" value="DNA/RNA polymerases"/>
    <property type="match status" value="1"/>
</dbReference>
<feature type="compositionally biased region" description="Basic and acidic residues" evidence="5">
    <location>
        <begin position="63"/>
        <end position="72"/>
    </location>
</feature>
<dbReference type="GO" id="GO:0003723">
    <property type="term" value="F:RNA binding"/>
    <property type="evidence" value="ECO:0007669"/>
    <property type="project" value="InterPro"/>
</dbReference>
<dbReference type="RefSeq" id="YP_009182156.1">
    <property type="nucleotide sequence ID" value="NC_028468.1"/>
</dbReference>
<keyword evidence="3" id="KW-0548">Nucleotidyltransferase</keyword>
<evidence type="ECO:0000259" key="6">
    <source>
        <dbReference type="Pfam" id="PF00680"/>
    </source>
</evidence>
<proteinExistence type="predicted"/>
<accession>A0A0S2KP77</accession>
<keyword evidence="8" id="KW-1185">Reference proteome</keyword>
<dbReference type="Proteomes" id="UP000202451">
    <property type="component" value="Segment"/>
</dbReference>
<dbReference type="KEGG" id="vg:26373843"/>
<feature type="domain" description="RNA-directed RNA polymerase C-terminal" evidence="6">
    <location>
        <begin position="330"/>
        <end position="552"/>
    </location>
</feature>
<name>A0A0S2KP77_9VIRU</name>
<evidence type="ECO:0000256" key="2">
    <source>
        <dbReference type="ARBA" id="ARBA00022679"/>
    </source>
</evidence>
<keyword evidence="4" id="KW-0693">Viral RNA replication</keyword>